<evidence type="ECO:0000313" key="5">
    <source>
        <dbReference type="EMBL" id="EDP8036473.1"/>
    </source>
</evidence>
<dbReference type="SUPFAM" id="SSF51161">
    <property type="entry name" value="Trimeric LpxA-like enzymes"/>
    <property type="match status" value="1"/>
</dbReference>
<dbReference type="EMBL" id="AANOQJ010000006">
    <property type="protein sequence ID" value="EDP8036473.1"/>
    <property type="molecule type" value="Genomic_DNA"/>
</dbReference>
<dbReference type="Pfam" id="PF17836">
    <property type="entry name" value="PglD_N"/>
    <property type="match status" value="1"/>
</dbReference>
<keyword evidence="5" id="KW-0808">Transferase</keyword>
<gene>
    <name evidence="5" type="ORF">GRO02_05025</name>
</gene>
<comment type="caution">
    <text evidence="5">The sequence shown here is derived from an EMBL/GenBank/DDBJ whole genome shotgun (WGS) entry which is preliminary data.</text>
</comment>
<evidence type="ECO:0000256" key="3">
    <source>
        <dbReference type="PIRSR" id="PIRSR620019-2"/>
    </source>
</evidence>
<sequence length="189" mass="20844">MKEKIIVVGAGGHANSCMDVVQLEGKFEIAGYVDNGKKNTQYPLLGNDDDLKKIFKKYKYALIGVGQIKTPLVRMQIYDRLKTIGFKLPVIVSPLAYISKNSFIEEAGIVMHHALINANVKIGKACIINSKALIEHDAIVEDFCHISTASVVNGECVIKQGSFLGSNTHLKHGNILKENSILYNNFKKV</sequence>
<name>A0A6F9MX94_CAMJU</name>
<feature type="active site" description="Proton acceptor" evidence="2">
    <location>
        <position position="136"/>
    </location>
</feature>
<dbReference type="AlphaFoldDB" id="A0A6F9MX94"/>
<reference evidence="5" key="1">
    <citation type="submission" date="2020-01" db="EMBL/GenBank/DDBJ databases">
        <authorList>
            <consortium name="GenomeTrakr network: Whole genome sequencing for foodborne pathogen traceback"/>
        </authorList>
    </citation>
    <scope>NUCLEOTIDE SEQUENCE</scope>
    <source>
        <strain evidence="5">CFSAN096326</strain>
    </source>
</reference>
<dbReference type="InterPro" id="IPR020019">
    <property type="entry name" value="AcTrfase_PglD-like"/>
</dbReference>
<feature type="binding site" evidence="3">
    <location>
        <position position="145"/>
    </location>
    <ligand>
        <name>acetyl-CoA</name>
        <dbReference type="ChEBI" id="CHEBI:57288"/>
    </ligand>
</feature>
<dbReference type="Gene3D" id="3.40.50.20">
    <property type="match status" value="1"/>
</dbReference>
<evidence type="ECO:0000256" key="2">
    <source>
        <dbReference type="PIRSR" id="PIRSR620019-1"/>
    </source>
</evidence>
<evidence type="ECO:0000256" key="1">
    <source>
        <dbReference type="ARBA" id="ARBA00007274"/>
    </source>
</evidence>
<organism evidence="5">
    <name type="scientific">Campylobacter jejuni</name>
    <dbReference type="NCBI Taxonomy" id="197"/>
    <lineage>
        <taxon>Bacteria</taxon>
        <taxon>Pseudomonadati</taxon>
        <taxon>Campylobacterota</taxon>
        <taxon>Epsilonproteobacteria</taxon>
        <taxon>Campylobacterales</taxon>
        <taxon>Campylobacteraceae</taxon>
        <taxon>Campylobacter</taxon>
    </lineage>
</organism>
<feature type="domain" description="PglD N-terminal" evidence="4">
    <location>
        <begin position="4"/>
        <end position="81"/>
    </location>
</feature>
<proteinExistence type="inferred from homology"/>
<dbReference type="Gene3D" id="2.160.10.10">
    <property type="entry name" value="Hexapeptide repeat proteins"/>
    <property type="match status" value="1"/>
</dbReference>
<dbReference type="PANTHER" id="PTHR43300:SF7">
    <property type="entry name" value="UDP-N-ACETYLBACILLOSAMINE N-ACETYLTRANSFERASE"/>
    <property type="match status" value="1"/>
</dbReference>
<comment type="similarity">
    <text evidence="1">Belongs to the transferase hexapeptide repeat family.</text>
</comment>
<evidence type="ECO:0000259" key="4">
    <source>
        <dbReference type="Pfam" id="PF17836"/>
    </source>
</evidence>
<dbReference type="InterPro" id="IPR041561">
    <property type="entry name" value="PglD_N"/>
</dbReference>
<dbReference type="CDD" id="cd03360">
    <property type="entry name" value="LbH_AT_putative"/>
    <property type="match status" value="1"/>
</dbReference>
<dbReference type="InterPro" id="IPR050179">
    <property type="entry name" value="Trans_hexapeptide_repeat"/>
</dbReference>
<protein>
    <submittedName>
        <fullName evidence="5">Acetyltransferase</fullName>
    </submittedName>
</protein>
<accession>A0A6F9MX94</accession>
<feature type="binding site" evidence="3">
    <location>
        <position position="66"/>
    </location>
    <ligand>
        <name>substrate</name>
    </ligand>
</feature>
<dbReference type="PANTHER" id="PTHR43300">
    <property type="entry name" value="ACETYLTRANSFERASE"/>
    <property type="match status" value="1"/>
</dbReference>
<dbReference type="InterPro" id="IPR011004">
    <property type="entry name" value="Trimer_LpxA-like_sf"/>
</dbReference>
<feature type="site" description="Increases basicity of active site His" evidence="2">
    <location>
        <position position="137"/>
    </location>
</feature>
<dbReference type="GO" id="GO:0016740">
    <property type="term" value="F:transferase activity"/>
    <property type="evidence" value="ECO:0007669"/>
    <property type="project" value="UniProtKB-KW"/>
</dbReference>